<dbReference type="Pfam" id="PF01463">
    <property type="entry name" value="LRRCT"/>
    <property type="match status" value="1"/>
</dbReference>
<feature type="domain" description="LRRNT" evidence="5">
    <location>
        <begin position="214"/>
        <end position="246"/>
    </location>
</feature>
<dbReference type="InterPro" id="IPR003591">
    <property type="entry name" value="Leu-rich_rpt_typical-subtyp"/>
</dbReference>
<dbReference type="EMBL" id="AFFK01018331">
    <property type="status" value="NOT_ANNOTATED_CDS"/>
    <property type="molecule type" value="Genomic_DNA"/>
</dbReference>
<dbReference type="InterPro" id="IPR000372">
    <property type="entry name" value="LRRNT"/>
</dbReference>
<keyword evidence="2" id="KW-0732">Signal</keyword>
<keyword evidence="3" id="KW-0677">Repeat</keyword>
<dbReference type="InterPro" id="IPR000483">
    <property type="entry name" value="Cys-rich_flank_reg_C"/>
</dbReference>
<dbReference type="Proteomes" id="UP000014500">
    <property type="component" value="Unassembled WGS sequence"/>
</dbReference>
<proteinExistence type="predicted"/>
<dbReference type="InterPro" id="IPR001611">
    <property type="entry name" value="Leu-rich_rpt"/>
</dbReference>
<dbReference type="Pfam" id="PF01462">
    <property type="entry name" value="LRRNT"/>
    <property type="match status" value="1"/>
</dbReference>
<sequence length="271" mass="31263">DLQGNNISLIRRGDFEGLKRLRILQLLENQLHTIERGAFQDLVSMERLRLNNNRIRALPDMLFSNMPRLYRLDISHNKLSVIGRKTLRGSPLIKNLQIDNNQLTCVDDTAIRSLKDMEILTINANNLTTLGKDLFENMPKLRVLRISDNVLICDCHLQWLARWLRRNPLLALFTRCTSPHQMKGKNVAELHDSDFKCSGVEERRDEEGCQMEPMCPFPCSCSEGIVDCRDKGLTKIPANIPEGTTELRLEQNQITEVPAKIFAPYKRLRRM</sequence>
<dbReference type="PhylomeDB" id="T1JPC9"/>
<dbReference type="SMART" id="SM00082">
    <property type="entry name" value="LRRCT"/>
    <property type="match status" value="1"/>
</dbReference>
<dbReference type="Gene3D" id="3.80.10.10">
    <property type="entry name" value="Ribonuclease Inhibitor"/>
    <property type="match status" value="3"/>
</dbReference>
<dbReference type="Pfam" id="PF13855">
    <property type="entry name" value="LRR_8"/>
    <property type="match status" value="1"/>
</dbReference>
<evidence type="ECO:0000256" key="4">
    <source>
        <dbReference type="ARBA" id="ARBA00023180"/>
    </source>
</evidence>
<feature type="domain" description="LRRCT" evidence="6">
    <location>
        <begin position="149"/>
        <end position="198"/>
    </location>
</feature>
<dbReference type="PANTHER" id="PTHR24369">
    <property type="entry name" value="ANTIGEN BSP, PUTATIVE-RELATED"/>
    <property type="match status" value="1"/>
</dbReference>
<evidence type="ECO:0000313" key="8">
    <source>
        <dbReference type="Proteomes" id="UP000014500"/>
    </source>
</evidence>
<keyword evidence="8" id="KW-1185">Reference proteome</keyword>
<dbReference type="HOGENOM" id="CLU_062354_0_0_1"/>
<evidence type="ECO:0000313" key="7">
    <source>
        <dbReference type="EnsemblMetazoa" id="SMAR015706-PA"/>
    </source>
</evidence>
<reference evidence="8" key="1">
    <citation type="submission" date="2011-05" db="EMBL/GenBank/DDBJ databases">
        <authorList>
            <person name="Richards S.R."/>
            <person name="Qu J."/>
            <person name="Jiang H."/>
            <person name="Jhangiani S.N."/>
            <person name="Agravi P."/>
            <person name="Goodspeed R."/>
            <person name="Gross S."/>
            <person name="Mandapat C."/>
            <person name="Jackson L."/>
            <person name="Mathew T."/>
            <person name="Pu L."/>
            <person name="Thornton R."/>
            <person name="Saada N."/>
            <person name="Wilczek-Boney K.B."/>
            <person name="Lee S."/>
            <person name="Kovar C."/>
            <person name="Wu Y."/>
            <person name="Scherer S.E."/>
            <person name="Worley K.C."/>
            <person name="Muzny D.M."/>
            <person name="Gibbs R."/>
        </authorList>
    </citation>
    <scope>NUCLEOTIDE SEQUENCE</scope>
    <source>
        <strain evidence="8">Brora</strain>
    </source>
</reference>
<evidence type="ECO:0000256" key="1">
    <source>
        <dbReference type="ARBA" id="ARBA00022614"/>
    </source>
</evidence>
<dbReference type="InterPro" id="IPR050541">
    <property type="entry name" value="LRR_TM_domain-containing"/>
</dbReference>
<protein>
    <submittedName>
        <fullName evidence="7">Uncharacterized protein</fullName>
    </submittedName>
</protein>
<accession>T1JPC9</accession>
<dbReference type="SMART" id="SM00013">
    <property type="entry name" value="LRRNT"/>
    <property type="match status" value="1"/>
</dbReference>
<evidence type="ECO:0000259" key="5">
    <source>
        <dbReference type="SMART" id="SM00013"/>
    </source>
</evidence>
<dbReference type="STRING" id="126957.T1JPC9"/>
<keyword evidence="4" id="KW-0325">Glycoprotein</keyword>
<dbReference type="InterPro" id="IPR032675">
    <property type="entry name" value="LRR_dom_sf"/>
</dbReference>
<dbReference type="eggNOG" id="KOG4237">
    <property type="taxonomic scope" value="Eukaryota"/>
</dbReference>
<reference evidence="7" key="2">
    <citation type="submission" date="2015-02" db="UniProtKB">
        <authorList>
            <consortium name="EnsemblMetazoa"/>
        </authorList>
    </citation>
    <scope>IDENTIFICATION</scope>
</reference>
<evidence type="ECO:0000256" key="2">
    <source>
        <dbReference type="ARBA" id="ARBA00022729"/>
    </source>
</evidence>
<dbReference type="AlphaFoldDB" id="T1JPC9"/>
<keyword evidence="1" id="KW-0433">Leucine-rich repeat</keyword>
<dbReference type="GO" id="GO:0005886">
    <property type="term" value="C:plasma membrane"/>
    <property type="evidence" value="ECO:0007669"/>
    <property type="project" value="TreeGrafter"/>
</dbReference>
<organism evidence="7 8">
    <name type="scientific">Strigamia maritima</name>
    <name type="common">European centipede</name>
    <name type="synonym">Geophilus maritimus</name>
    <dbReference type="NCBI Taxonomy" id="126957"/>
    <lineage>
        <taxon>Eukaryota</taxon>
        <taxon>Metazoa</taxon>
        <taxon>Ecdysozoa</taxon>
        <taxon>Arthropoda</taxon>
        <taxon>Myriapoda</taxon>
        <taxon>Chilopoda</taxon>
        <taxon>Pleurostigmophora</taxon>
        <taxon>Geophilomorpha</taxon>
        <taxon>Linotaeniidae</taxon>
        <taxon>Strigamia</taxon>
    </lineage>
</organism>
<evidence type="ECO:0000256" key="3">
    <source>
        <dbReference type="ARBA" id="ARBA00022737"/>
    </source>
</evidence>
<dbReference type="OMA" id="XLVINIM"/>
<evidence type="ECO:0000259" key="6">
    <source>
        <dbReference type="SMART" id="SM00082"/>
    </source>
</evidence>
<dbReference type="PANTHER" id="PTHR24369:SF196">
    <property type="entry name" value="RETICULON 4 RECEPTOR LIKE 1"/>
    <property type="match status" value="1"/>
</dbReference>
<name>T1JPC9_STRMM</name>
<dbReference type="SUPFAM" id="SSF52058">
    <property type="entry name" value="L domain-like"/>
    <property type="match status" value="2"/>
</dbReference>
<dbReference type="EnsemblMetazoa" id="SMAR015706-RA">
    <property type="protein sequence ID" value="SMAR015706-PA"/>
    <property type="gene ID" value="SMAR015706"/>
</dbReference>
<dbReference type="SMART" id="SM00369">
    <property type="entry name" value="LRR_TYP"/>
    <property type="match status" value="5"/>
</dbReference>